<feature type="compositionally biased region" description="Basic and acidic residues" evidence="1">
    <location>
        <begin position="48"/>
        <end position="57"/>
    </location>
</feature>
<evidence type="ECO:0000256" key="1">
    <source>
        <dbReference type="SAM" id="MobiDB-lite"/>
    </source>
</evidence>
<sequence length="220" mass="24443">MNPNGTKAVRTQPPIPRAHSEPTISKNTPTRLRRVRVSNRPPKLTEAGLKELNRKNDPSPYYHGLTDSGLDISRLRQAGSSPSRASHGSSSTSSSFSTVFLKLQELGSSCFTAKAKGRKGRKLGANEEKPLREKDFKAVHNVKERESVTVEKVQMIGKIVVKGGVLGEEEPLRESDLTEVHDVKERESVMVEKAQIIEKIVEKGKVLGEEAEERQKEKRP</sequence>
<reference evidence="3" key="1">
    <citation type="journal article" date="2013" name="Science">
        <title>The Amborella genome and the evolution of flowering plants.</title>
        <authorList>
            <consortium name="Amborella Genome Project"/>
        </authorList>
    </citation>
    <scope>NUCLEOTIDE SEQUENCE [LARGE SCALE GENOMIC DNA]</scope>
</reference>
<dbReference type="Gramene" id="ERN01119">
    <property type="protein sequence ID" value="ERN01119"/>
    <property type="gene ID" value="AMTR_s00002p00203060"/>
</dbReference>
<feature type="region of interest" description="Disordered" evidence="1">
    <location>
        <begin position="1"/>
        <end position="94"/>
    </location>
</feature>
<keyword evidence="3" id="KW-1185">Reference proteome</keyword>
<dbReference type="AlphaFoldDB" id="W1P0G7"/>
<organism evidence="2 3">
    <name type="scientific">Amborella trichopoda</name>
    <dbReference type="NCBI Taxonomy" id="13333"/>
    <lineage>
        <taxon>Eukaryota</taxon>
        <taxon>Viridiplantae</taxon>
        <taxon>Streptophyta</taxon>
        <taxon>Embryophyta</taxon>
        <taxon>Tracheophyta</taxon>
        <taxon>Spermatophyta</taxon>
        <taxon>Magnoliopsida</taxon>
        <taxon>Amborellales</taxon>
        <taxon>Amborellaceae</taxon>
        <taxon>Amborella</taxon>
    </lineage>
</organism>
<proteinExistence type="predicted"/>
<name>W1P0G7_AMBTC</name>
<dbReference type="Proteomes" id="UP000017836">
    <property type="component" value="Unassembled WGS sequence"/>
</dbReference>
<dbReference type="HOGENOM" id="CLU_1257594_0_0_1"/>
<feature type="compositionally biased region" description="Low complexity" evidence="1">
    <location>
        <begin position="80"/>
        <end position="94"/>
    </location>
</feature>
<dbReference type="EMBL" id="KI394767">
    <property type="protein sequence ID" value="ERN01119.1"/>
    <property type="molecule type" value="Genomic_DNA"/>
</dbReference>
<protein>
    <submittedName>
        <fullName evidence="2">Uncharacterized protein</fullName>
    </submittedName>
</protein>
<evidence type="ECO:0000313" key="3">
    <source>
        <dbReference type="Proteomes" id="UP000017836"/>
    </source>
</evidence>
<gene>
    <name evidence="2" type="ORF">AMTR_s00002p00203060</name>
</gene>
<dbReference type="STRING" id="13333.W1P0G7"/>
<evidence type="ECO:0000313" key="2">
    <source>
        <dbReference type="EMBL" id="ERN01119.1"/>
    </source>
</evidence>
<accession>W1P0G7</accession>